<dbReference type="EMBL" id="CP001965">
    <property type="protein sequence ID" value="ADE10779.1"/>
    <property type="molecule type" value="Genomic_DNA"/>
</dbReference>
<evidence type="ECO:0000256" key="1">
    <source>
        <dbReference type="ARBA" id="ARBA00022737"/>
    </source>
</evidence>
<feature type="transmembrane region" description="Helical" evidence="4">
    <location>
        <begin position="384"/>
        <end position="401"/>
    </location>
</feature>
<dbReference type="HOGENOM" id="CLU_025919_0_0_4"/>
<feature type="transmembrane region" description="Helical" evidence="4">
    <location>
        <begin position="332"/>
        <end position="351"/>
    </location>
</feature>
<dbReference type="RefSeq" id="WP_013028678.1">
    <property type="nucleotide sequence ID" value="NC_013959.1"/>
</dbReference>
<feature type="transmembrane region" description="Helical" evidence="4">
    <location>
        <begin position="178"/>
        <end position="206"/>
    </location>
</feature>
<evidence type="ECO:0000256" key="2">
    <source>
        <dbReference type="ARBA" id="ARBA00022803"/>
    </source>
</evidence>
<feature type="transmembrane region" description="Helical" evidence="4">
    <location>
        <begin position="357"/>
        <end position="377"/>
    </location>
</feature>
<evidence type="ECO:0000256" key="4">
    <source>
        <dbReference type="SAM" id="Phobius"/>
    </source>
</evidence>
<dbReference type="SUPFAM" id="SSF48452">
    <property type="entry name" value="TPR-like"/>
    <property type="match status" value="1"/>
</dbReference>
<dbReference type="PROSITE" id="PS50005">
    <property type="entry name" value="TPR"/>
    <property type="match status" value="2"/>
</dbReference>
<dbReference type="OrthoDB" id="509324at2"/>
<feature type="repeat" description="TPR" evidence="3">
    <location>
        <begin position="464"/>
        <end position="497"/>
    </location>
</feature>
<dbReference type="InterPro" id="IPR011990">
    <property type="entry name" value="TPR-like_helical_dom_sf"/>
</dbReference>
<evidence type="ECO:0000313" key="6">
    <source>
        <dbReference type="Proteomes" id="UP000001625"/>
    </source>
</evidence>
<feature type="transmembrane region" description="Helical" evidence="4">
    <location>
        <begin position="218"/>
        <end position="242"/>
    </location>
</feature>
<name>D5CMU3_SIDLE</name>
<dbReference type="KEGG" id="slt:Slit_0539"/>
<feature type="transmembrane region" description="Helical" evidence="4">
    <location>
        <begin position="58"/>
        <end position="76"/>
    </location>
</feature>
<accession>D5CMU3</accession>
<dbReference type="InterPro" id="IPR052346">
    <property type="entry name" value="O-mannosyl-transferase_TMTC"/>
</dbReference>
<evidence type="ECO:0000313" key="5">
    <source>
        <dbReference type="EMBL" id="ADE10779.1"/>
    </source>
</evidence>
<keyword evidence="6" id="KW-1185">Reference proteome</keyword>
<organism evidence="5 6">
    <name type="scientific">Sideroxydans lithotrophicus (strain ES-1)</name>
    <dbReference type="NCBI Taxonomy" id="580332"/>
    <lineage>
        <taxon>Bacteria</taxon>
        <taxon>Pseudomonadati</taxon>
        <taxon>Pseudomonadota</taxon>
        <taxon>Betaproteobacteria</taxon>
        <taxon>Nitrosomonadales</taxon>
        <taxon>Gallionellaceae</taxon>
        <taxon>Sideroxydans</taxon>
    </lineage>
</organism>
<feature type="repeat" description="TPR" evidence="3">
    <location>
        <begin position="430"/>
        <end position="463"/>
    </location>
</feature>
<feature type="transmembrane region" description="Helical" evidence="4">
    <location>
        <begin position="262"/>
        <end position="284"/>
    </location>
</feature>
<keyword evidence="4" id="KW-1133">Transmembrane helix</keyword>
<dbReference type="InterPro" id="IPR013105">
    <property type="entry name" value="TPR_2"/>
</dbReference>
<keyword evidence="1" id="KW-0677">Repeat</keyword>
<dbReference type="Pfam" id="PF07719">
    <property type="entry name" value="TPR_2"/>
    <property type="match status" value="2"/>
</dbReference>
<dbReference type="eggNOG" id="COG0457">
    <property type="taxonomic scope" value="Bacteria"/>
</dbReference>
<keyword evidence="4" id="KW-0472">Membrane</keyword>
<feature type="transmembrane region" description="Helical" evidence="4">
    <location>
        <begin position="148"/>
        <end position="166"/>
    </location>
</feature>
<dbReference type="STRING" id="580332.Slit_0539"/>
<dbReference type="Proteomes" id="UP000001625">
    <property type="component" value="Chromosome"/>
</dbReference>
<dbReference type="InterPro" id="IPR019734">
    <property type="entry name" value="TPR_rpt"/>
</dbReference>
<feature type="transmembrane region" description="Helical" evidence="4">
    <location>
        <begin position="15"/>
        <end position="37"/>
    </location>
</feature>
<reference evidence="5 6" key="1">
    <citation type="submission" date="2010-03" db="EMBL/GenBank/DDBJ databases">
        <title>Complete sequence of Sideroxydans lithotrophicus ES-1.</title>
        <authorList>
            <consortium name="US DOE Joint Genome Institute"/>
            <person name="Lucas S."/>
            <person name="Copeland A."/>
            <person name="Lapidus A."/>
            <person name="Cheng J.-F."/>
            <person name="Bruce D."/>
            <person name="Goodwin L."/>
            <person name="Pitluck S."/>
            <person name="Munk A.C."/>
            <person name="Detter J.C."/>
            <person name="Han C."/>
            <person name="Tapia R."/>
            <person name="Larimer F."/>
            <person name="Land M."/>
            <person name="Hauser L."/>
            <person name="Kyrpides N."/>
            <person name="Ivanova N."/>
            <person name="Emerson D."/>
            <person name="Woyke T."/>
        </authorList>
    </citation>
    <scope>NUCLEOTIDE SEQUENCE [LARGE SCALE GENOMIC DNA]</scope>
    <source>
        <strain evidence="5 6">ES-1</strain>
    </source>
</reference>
<feature type="transmembrane region" description="Helical" evidence="4">
    <location>
        <begin position="82"/>
        <end position="102"/>
    </location>
</feature>
<feature type="transmembrane region" description="Helical" evidence="4">
    <location>
        <begin position="304"/>
        <end position="325"/>
    </location>
</feature>
<dbReference type="SMART" id="SM00028">
    <property type="entry name" value="TPR"/>
    <property type="match status" value="2"/>
</dbReference>
<dbReference type="AlphaFoldDB" id="D5CMU3"/>
<protein>
    <submittedName>
        <fullName evidence="5">Tetratricopeptide TPR_2 repeat protein</fullName>
    </submittedName>
</protein>
<feature type="transmembrane region" description="Helical" evidence="4">
    <location>
        <begin position="123"/>
        <end position="142"/>
    </location>
</feature>
<dbReference type="PANTHER" id="PTHR44227">
    <property type="match status" value="1"/>
</dbReference>
<evidence type="ECO:0000256" key="3">
    <source>
        <dbReference type="PROSITE-ProRule" id="PRU00339"/>
    </source>
</evidence>
<sequence>MNKLLGYFSRHDRGWVLSLIAAVSLIYFPYLGNPFFFDDGYLFTGNVMSHYAHSMFHFDLRWFSYVTLGWTAALFSDVVPHFYHLGNLLVHSANAILLFYLLRQIVGAVSPDTHDSPQLKRGAWVAALLFALHPVAVYAVGYVVQRSILMATLFVLLMQLAYLRGLMNGQVRWLGLSVLCYFLAVFSKEHSVLAPATLAALTLLLWHENAASKRALWLTWGAFMAVAILVTLRARGVLGAAYEPMAAELFEQQGVVASTPMLHLLSALTQMGLFFKYLLLWLLPNVSWMSVDMREPFVAALSDWRGWLGLLAFTAYGAVAFKLLLRGGMKGLIGFALLYPWMQFGVELAGIRVQEPFVLYRSYLWMPGMLLLIPLLLLKFPQRITLVTLICAAILMIPLAWNRLWVFGDDYRLWNDAVLKLKNERVAGADRIYFNRGQALMKAKKWEAAASDFERSAAISPQLAPIHRYLADAYSNSGQYQKALIQYDQAIDLNHRDAGTYFGKGMVLKRLHRNDEARQQMVRSCNLGYAVACFLVSTPQIDKH</sequence>
<gene>
    <name evidence="5" type="ordered locus">Slit_0539</name>
</gene>
<dbReference type="PANTHER" id="PTHR44227:SF3">
    <property type="entry name" value="PROTEIN O-MANNOSYL-TRANSFERASE TMTC4"/>
    <property type="match status" value="1"/>
</dbReference>
<proteinExistence type="predicted"/>
<dbReference type="Gene3D" id="1.25.40.10">
    <property type="entry name" value="Tetratricopeptide repeat domain"/>
    <property type="match status" value="1"/>
</dbReference>
<keyword evidence="4" id="KW-0812">Transmembrane</keyword>
<keyword evidence="2 3" id="KW-0802">TPR repeat</keyword>